<dbReference type="InterPro" id="IPR000719">
    <property type="entry name" value="Prot_kinase_dom"/>
</dbReference>
<dbReference type="PROSITE" id="PS50011">
    <property type="entry name" value="PROTEIN_KINASE_DOM"/>
    <property type="match status" value="1"/>
</dbReference>
<sequence length="639" mass="71859">MDTTTSLELNFENRQTLVAALHRCSILMHEPQKRLHVYKVHVSRCLIVHNTNVATSNPPTNSLSYASDSLWIVSIQNRTRCIDPGPTRRDIIQHGPEEGVRRAINSCMNRKTYFATSWYDKILEYFKDWSQSSDVVESLVRWDEIRADLDKIFRTCPGDVMKAQAKQSSSQLSDIRVFSRPNVRETLDALWVALSSKDDVARMMQLTGPKARSIINLLDEALNVLEIRGRLHSKALHTLRKLCASRGVLPDSFKVNSQDLKLIKDHPEASGGFADIWLGQYKEAEVALKVFRIYGRDNLQAVHKASTFGREAVLWKRLRHANIVEFIGVNTELFPLSMVCEWMKNGDVMSFLKAHPGSNRLELLVDIGQGLEFLHSLGILHGDLKGANVLVNDKLHACLTDFGLTAVTYDPNTVNAISTSSSVNGSIRWMPPEILNPEHAGLEKARSTPESDIYSFAMVMWEMFTGCIPFYENTRDPQVVFRVILGIRPERPALSTPLGLSDPVWDLMESCWHGEWQRRPRIPIVLQTLRGAFEEYGIISARPAAWPLLANHARDGIRGDAAIIDSAELPGMHFTLPRSTTEGVSVYPPSFAVSLQEEVGMPEYLSDIATSDDVPTALETLGINKSPHWEFVAHDEAWV</sequence>
<dbReference type="InterPro" id="IPR011009">
    <property type="entry name" value="Kinase-like_dom_sf"/>
</dbReference>
<dbReference type="EMBL" id="HE796896">
    <property type="protein sequence ID" value="CCL98659.1"/>
    <property type="molecule type" value="Genomic_DNA"/>
</dbReference>
<dbReference type="GO" id="GO:0004674">
    <property type="term" value="F:protein serine/threonine kinase activity"/>
    <property type="evidence" value="ECO:0007669"/>
    <property type="project" value="TreeGrafter"/>
</dbReference>
<dbReference type="PANTHER" id="PTHR44329:SF214">
    <property type="entry name" value="PROTEIN KINASE DOMAIN-CONTAINING PROTEIN"/>
    <property type="match status" value="1"/>
</dbReference>
<name>J4H0F3_9APHY</name>
<proteinExistence type="predicted"/>
<protein>
    <recommendedName>
        <fullName evidence="1">Protein kinase domain-containing protein</fullName>
    </recommendedName>
</protein>
<reference evidence="2 3" key="1">
    <citation type="journal article" date="2012" name="Appl. Environ. Microbiol.">
        <title>Short-read sequencing for genomic analysis of the brown rot fungus Fibroporia radiculosa.</title>
        <authorList>
            <person name="Tang J.D."/>
            <person name="Perkins A.D."/>
            <person name="Sonstegard T.S."/>
            <person name="Schroeder S.G."/>
            <person name="Burgess S.C."/>
            <person name="Diehl S.V."/>
        </authorList>
    </citation>
    <scope>NUCLEOTIDE SEQUENCE [LARGE SCALE GENOMIC DNA]</scope>
    <source>
        <strain evidence="2 3">TFFH 294</strain>
    </source>
</reference>
<dbReference type="Gene3D" id="1.10.510.10">
    <property type="entry name" value="Transferase(Phosphotransferase) domain 1"/>
    <property type="match status" value="1"/>
</dbReference>
<evidence type="ECO:0000259" key="1">
    <source>
        <dbReference type="PROSITE" id="PS50011"/>
    </source>
</evidence>
<dbReference type="Pfam" id="PF07714">
    <property type="entry name" value="PK_Tyr_Ser-Thr"/>
    <property type="match status" value="1"/>
</dbReference>
<dbReference type="PROSITE" id="PS00108">
    <property type="entry name" value="PROTEIN_KINASE_ST"/>
    <property type="match status" value="1"/>
</dbReference>
<dbReference type="InterPro" id="IPR008271">
    <property type="entry name" value="Ser/Thr_kinase_AS"/>
</dbReference>
<dbReference type="SMART" id="SM00220">
    <property type="entry name" value="S_TKc"/>
    <property type="match status" value="1"/>
</dbReference>
<feature type="domain" description="Protein kinase" evidence="1">
    <location>
        <begin position="262"/>
        <end position="533"/>
    </location>
</feature>
<dbReference type="Proteomes" id="UP000006352">
    <property type="component" value="Unassembled WGS sequence"/>
</dbReference>
<dbReference type="SUPFAM" id="SSF56112">
    <property type="entry name" value="Protein kinase-like (PK-like)"/>
    <property type="match status" value="1"/>
</dbReference>
<dbReference type="GO" id="GO:0005524">
    <property type="term" value="F:ATP binding"/>
    <property type="evidence" value="ECO:0007669"/>
    <property type="project" value="InterPro"/>
</dbReference>
<keyword evidence="3" id="KW-1185">Reference proteome</keyword>
<organism evidence="2 3">
    <name type="scientific">Fibroporia radiculosa</name>
    <dbReference type="NCBI Taxonomy" id="599839"/>
    <lineage>
        <taxon>Eukaryota</taxon>
        <taxon>Fungi</taxon>
        <taxon>Dikarya</taxon>
        <taxon>Basidiomycota</taxon>
        <taxon>Agaricomycotina</taxon>
        <taxon>Agaricomycetes</taxon>
        <taxon>Polyporales</taxon>
        <taxon>Fibroporiaceae</taxon>
        <taxon>Fibroporia</taxon>
    </lineage>
</organism>
<dbReference type="HOGENOM" id="CLU_428289_0_0_1"/>
<dbReference type="InterPro" id="IPR051681">
    <property type="entry name" value="Ser/Thr_Kinases-Pseudokinases"/>
</dbReference>
<dbReference type="InParanoid" id="J4H0F3"/>
<evidence type="ECO:0000313" key="2">
    <source>
        <dbReference type="EMBL" id="CCL98659.1"/>
    </source>
</evidence>
<dbReference type="PANTHER" id="PTHR44329">
    <property type="entry name" value="SERINE/THREONINE-PROTEIN KINASE TNNI3K-RELATED"/>
    <property type="match status" value="1"/>
</dbReference>
<evidence type="ECO:0000313" key="3">
    <source>
        <dbReference type="Proteomes" id="UP000006352"/>
    </source>
</evidence>
<dbReference type="GeneID" id="24093570"/>
<dbReference type="AlphaFoldDB" id="J4H0F3"/>
<gene>
    <name evidence="2" type="ORF">FIBRA_00661</name>
</gene>
<dbReference type="RefSeq" id="XP_012177942.1">
    <property type="nucleotide sequence ID" value="XM_012322552.1"/>
</dbReference>
<accession>J4H0F3</accession>
<dbReference type="STRING" id="599839.J4H0F3"/>
<dbReference type="InterPro" id="IPR001245">
    <property type="entry name" value="Ser-Thr/Tyr_kinase_cat_dom"/>
</dbReference>
<dbReference type="OrthoDB" id="2804215at2759"/>